<feature type="domain" description="SnoaL-like" evidence="1">
    <location>
        <begin position="36"/>
        <end position="128"/>
    </location>
</feature>
<evidence type="ECO:0000259" key="1">
    <source>
        <dbReference type="Pfam" id="PF12680"/>
    </source>
</evidence>
<dbReference type="EMBL" id="CP046600">
    <property type="protein sequence ID" value="QUR69332.1"/>
    <property type="molecule type" value="Genomic_DNA"/>
</dbReference>
<dbReference type="InterPro" id="IPR037401">
    <property type="entry name" value="SnoaL-like"/>
</dbReference>
<evidence type="ECO:0000313" key="3">
    <source>
        <dbReference type="Proteomes" id="UP000682202"/>
    </source>
</evidence>
<name>A0A975K0X5_9MYCO</name>
<gene>
    <name evidence="2" type="ORF">F6B93_21690</name>
</gene>
<proteinExistence type="predicted"/>
<protein>
    <submittedName>
        <fullName evidence="2">Nuclear transport factor 2 family protein</fullName>
    </submittedName>
</protein>
<dbReference type="AlphaFoldDB" id="A0A975K0X5"/>
<accession>A0A975K0X5</accession>
<dbReference type="Proteomes" id="UP000682202">
    <property type="component" value="Chromosome"/>
</dbReference>
<dbReference type="Pfam" id="PF12680">
    <property type="entry name" value="SnoaL_2"/>
    <property type="match status" value="1"/>
</dbReference>
<dbReference type="SUPFAM" id="SSF54427">
    <property type="entry name" value="NTF2-like"/>
    <property type="match status" value="1"/>
</dbReference>
<reference evidence="2" key="1">
    <citation type="submission" date="2019-12" db="EMBL/GenBank/DDBJ databases">
        <title>Mycobacterium spongiae sp. nov.</title>
        <authorList>
            <person name="Stinear T."/>
        </authorList>
    </citation>
    <scope>NUCLEOTIDE SEQUENCE</scope>
    <source>
        <strain evidence="2">FSD4b-SM</strain>
    </source>
</reference>
<dbReference type="KEGG" id="mspg:F6B93_21690"/>
<dbReference type="InterPro" id="IPR032710">
    <property type="entry name" value="NTF2-like_dom_sf"/>
</dbReference>
<keyword evidence="3" id="KW-1185">Reference proteome</keyword>
<evidence type="ECO:0000313" key="2">
    <source>
        <dbReference type="EMBL" id="QUR69332.1"/>
    </source>
</evidence>
<organism evidence="2 3">
    <name type="scientific">Mycobacterium spongiae</name>
    <dbReference type="NCBI Taxonomy" id="886343"/>
    <lineage>
        <taxon>Bacteria</taxon>
        <taxon>Bacillati</taxon>
        <taxon>Actinomycetota</taxon>
        <taxon>Actinomycetes</taxon>
        <taxon>Mycobacteriales</taxon>
        <taxon>Mycobacteriaceae</taxon>
        <taxon>Mycobacterium</taxon>
    </lineage>
</organism>
<dbReference type="Gene3D" id="3.10.450.50">
    <property type="match status" value="1"/>
</dbReference>
<sequence>MPYAFSQTVDRLQQRSVMGPAWGAAPPRTPQEVFAHHVQALAAGELDEIVADYTDESFVVTADGVARGADGVREVFVRLLTDVPNATWNVKTQIFEGDVLFLEWTADSAGSRVDDGVDTFVFRDGMIWAQTVRYTARAKG</sequence>